<keyword evidence="1" id="KW-0175">Coiled coil</keyword>
<feature type="region of interest" description="Disordered" evidence="2">
    <location>
        <begin position="472"/>
        <end position="500"/>
    </location>
</feature>
<evidence type="ECO:0000313" key="3">
    <source>
        <dbReference type="EMBL" id="THD24337.1"/>
    </source>
</evidence>
<feature type="non-terminal residue" evidence="3">
    <location>
        <position position="1490"/>
    </location>
</feature>
<feature type="compositionally biased region" description="Low complexity" evidence="2">
    <location>
        <begin position="480"/>
        <end position="499"/>
    </location>
</feature>
<evidence type="ECO:0000256" key="2">
    <source>
        <dbReference type="SAM" id="MobiDB-lite"/>
    </source>
</evidence>
<protein>
    <submittedName>
        <fullName evidence="3">Uncharacterized protein</fullName>
    </submittedName>
</protein>
<organism evidence="3 4">
    <name type="scientific">Fasciola hepatica</name>
    <name type="common">Liver fluke</name>
    <dbReference type="NCBI Taxonomy" id="6192"/>
    <lineage>
        <taxon>Eukaryota</taxon>
        <taxon>Metazoa</taxon>
        <taxon>Spiralia</taxon>
        <taxon>Lophotrochozoa</taxon>
        <taxon>Platyhelminthes</taxon>
        <taxon>Trematoda</taxon>
        <taxon>Digenea</taxon>
        <taxon>Plagiorchiida</taxon>
        <taxon>Echinostomata</taxon>
        <taxon>Echinostomatoidea</taxon>
        <taxon>Fasciolidae</taxon>
        <taxon>Fasciola</taxon>
    </lineage>
</organism>
<feature type="non-terminal residue" evidence="3">
    <location>
        <position position="1"/>
    </location>
</feature>
<proteinExistence type="predicted"/>
<dbReference type="Gene3D" id="2.30.30.40">
    <property type="entry name" value="SH3 Domains"/>
    <property type="match status" value="1"/>
</dbReference>
<name>A0A4E0RU35_FASHE</name>
<gene>
    <name evidence="3" type="ORF">D915_004986</name>
</gene>
<comment type="caution">
    <text evidence="3">The sequence shown here is derived from an EMBL/GenBank/DDBJ whole genome shotgun (WGS) entry which is preliminary data.</text>
</comment>
<keyword evidence="4" id="KW-1185">Reference proteome</keyword>
<dbReference type="Gene3D" id="1.20.58.60">
    <property type="match status" value="1"/>
</dbReference>
<dbReference type="EMBL" id="JXXN02001655">
    <property type="protein sequence ID" value="THD24337.1"/>
    <property type="molecule type" value="Genomic_DNA"/>
</dbReference>
<sequence>CKARAVCIGVNHLALDTERIQQEELLKKVRQLEQELKDTAYQKTSLPQRALDVRSDVKCNSAALRYLETISQLERSFTVLTENVSETSVQLSSPKALSESVHVKKELGGTVQSCWNYVSHLSRLTQVHIRNAAEYHQFHHAISEVEANMNRRLRLTNPESVRVLSDDLDGSHMLANELRDHLNHMISLWGKTGHLLEESRRIVPVHMRLGGVKNGLSVNTESPTTVMARTLISLAGPNYELAEGEEVRIINNSDDPHFWKVHTCSGIAEVPSVCLWISDPDLDAVKKAITIREKCIEGWELLVERMRHRLRDHYIRLLGRMADNGDILYTNKRLMQNFLQDMDCLYTPNDTTASELKRKVGRFTDRLKLVERGRRMSPSPGGNTLREQDIVAMHSPLMRLKDHENQMESLHVQSQFLGQHMTHYLQDIDADRKRVDDELAVMSNLQQEHQAQLEHLIGRVRRWSSRYERKAGTEYGNADSGGTSSLRSSSRSDGGWRPGFHAIEETVTPGAYRGVQSSRPSRPVLDAITQIGIATQNASIQTDGLGRRLSRERSEGRNLKEALCQVGHVTSTTSCQTDEQPFQSTRKKSQGMFEAITQTGVVHADAHTQAGAQTGDTNLVKQLHVQPIQAATPGSLPSSDAFCQIGVIQNTTHTQTDGKLLETLLLERQAQEKSWARTKPARDAVCQIGMVTVTSAVQTSTGQVLSFGIPSRSKSSDAMTQIGCITRLQGVQTETRGGFNVAMQTGVVTQAQFVQANLIPEVTISEGNVQVKSRPSAQVYEVACQVASTNRSREIQTDLITKSPQRPEAVDGSVQYEPQTNRRYEVNTQFASTMAKPKQTYSVQTQIGVVKSSQGAQYDYSMRRAKSMETVSCQTRSSPVDDGKAYHASQWEKPSKAFYDVAAQVGTKSTNKAGQTDEVPGAVALEQVQSQARAPMREMQDINIQTGVRTIEVASQIGIVSRAEAIQTVPWQPVQKSLYDVKVQSGVVTQDKQIDATDSAVSSKPRSKSYDVLTQVGVTRDSQFTQCSDTQLDRIKPRLTMHSVALQQGTVSKSREVQADLVEKRAARPTVYDVEAQTGIVSHTQITQAELEAKKPILKMDDAEVQFIPRPVDSNIESEQLLEMTAPKQNLRPPIANEEVSVQTERWRPVCYDVQAQTGTVNQTKLSQTVEHGTTWYETAKKEEIVQTEIINLPCDSVLQSEEELKLDIVAPVQALKPTVPKDDRGIQAQIRPDIFDIAAQCGTVHHTVETQTEVWKPRMTNIGILTDGWTEKNPMLNDTAIQTLMKPKNYDVQAQTGIVNQAKETQTKEEIIAKKIMETIGTQVESLPDTGTINKKLQVSLMPDIVEAISQRQNMSQGTQVRLNLPRFDVAAQSGVVSTDGSSQTKIGEEINVKTPVEKYEFGSQAEFTKTQYDVEAQSGIVSQIGSTQTVEETKSIPIDTTIQSEEQIQIDVVAPVRALKPETPKDNFAVQAYLVPTKYDVIFWRFRF</sequence>
<dbReference type="Proteomes" id="UP000230066">
    <property type="component" value="Unassembled WGS sequence"/>
</dbReference>
<evidence type="ECO:0000313" key="4">
    <source>
        <dbReference type="Proteomes" id="UP000230066"/>
    </source>
</evidence>
<reference evidence="3" key="1">
    <citation type="submission" date="2019-03" db="EMBL/GenBank/DDBJ databases">
        <title>Improved annotation for the trematode Fasciola hepatica.</title>
        <authorList>
            <person name="Choi Y.-J."/>
            <person name="Martin J."/>
            <person name="Mitreva M."/>
        </authorList>
    </citation>
    <scope>NUCLEOTIDE SEQUENCE [LARGE SCALE GENOMIC DNA]</scope>
</reference>
<evidence type="ECO:0000256" key="1">
    <source>
        <dbReference type="SAM" id="Coils"/>
    </source>
</evidence>
<feature type="coiled-coil region" evidence="1">
    <location>
        <begin position="15"/>
        <end position="42"/>
    </location>
</feature>
<accession>A0A4E0RU35</accession>